<dbReference type="OrthoDB" id="9801841at2"/>
<dbReference type="InterPro" id="IPR000719">
    <property type="entry name" value="Prot_kinase_dom"/>
</dbReference>
<dbReference type="SUPFAM" id="SSF56112">
    <property type="entry name" value="Protein kinase-like (PK-like)"/>
    <property type="match status" value="1"/>
</dbReference>
<dbReference type="GO" id="GO:0005813">
    <property type="term" value="C:centrosome"/>
    <property type="evidence" value="ECO:0007669"/>
    <property type="project" value="UniProtKB-SubCell"/>
</dbReference>
<keyword evidence="4 11" id="KW-0808">Transferase</keyword>
<dbReference type="InterPro" id="IPR001245">
    <property type="entry name" value="Ser-Thr/Tyr_kinase_cat_dom"/>
</dbReference>
<dbReference type="PANTHER" id="PTHR43289:SF6">
    <property type="entry name" value="SERINE_THREONINE-PROTEIN KINASE NEKL-3"/>
    <property type="match status" value="1"/>
</dbReference>
<evidence type="ECO:0000256" key="3">
    <source>
        <dbReference type="ARBA" id="ARBA00010886"/>
    </source>
</evidence>
<dbReference type="PANTHER" id="PTHR43289">
    <property type="entry name" value="MITOGEN-ACTIVATED PROTEIN KINASE KINASE KINASE 20-RELATED"/>
    <property type="match status" value="1"/>
</dbReference>
<dbReference type="Gene3D" id="3.30.200.20">
    <property type="entry name" value="Phosphorylase Kinase, domain 1"/>
    <property type="match status" value="1"/>
</dbReference>
<gene>
    <name evidence="11" type="primary">pknB</name>
    <name evidence="11" type="ORF">NCTC11466_02027</name>
</gene>
<reference evidence="11 12" key="1">
    <citation type="submission" date="2018-12" db="EMBL/GenBank/DDBJ databases">
        <authorList>
            <consortium name="Pathogen Informatics"/>
        </authorList>
    </citation>
    <scope>NUCLEOTIDE SEQUENCE [LARGE SCALE GENOMIC DNA]</scope>
    <source>
        <strain evidence="11 12">NCTC11466</strain>
    </source>
</reference>
<comment type="subcellular location">
    <subcellularLocation>
        <location evidence="1">Cytoplasm</location>
        <location evidence="1">Cytoskeleton</location>
        <location evidence="1">Microtubule organizing center</location>
        <location evidence="1">Centrosome</location>
    </subcellularLocation>
    <subcellularLocation>
        <location evidence="2">Cytoplasm</location>
        <location evidence="2">Cytoskeleton</location>
        <location evidence="2">Spindle pole</location>
    </subcellularLocation>
</comment>
<dbReference type="PROSITE" id="PS50011">
    <property type="entry name" value="PROTEIN_KINASE_DOM"/>
    <property type="match status" value="1"/>
</dbReference>
<evidence type="ECO:0000256" key="7">
    <source>
        <dbReference type="ARBA" id="ARBA00022840"/>
    </source>
</evidence>
<keyword evidence="6 11" id="KW-0418">Kinase</keyword>
<keyword evidence="8" id="KW-0206">Cytoskeleton</keyword>
<dbReference type="InterPro" id="IPR011009">
    <property type="entry name" value="Kinase-like_dom_sf"/>
</dbReference>
<dbReference type="RefSeq" id="WP_126356081.1">
    <property type="nucleotide sequence ID" value="NZ_LR134201.1"/>
</dbReference>
<dbReference type="KEGG" id="clap:NCTC11466_02027"/>
<keyword evidence="12" id="KW-1185">Reference proteome</keyword>
<dbReference type="AlphaFoldDB" id="A0A447V1N2"/>
<evidence type="ECO:0000256" key="4">
    <source>
        <dbReference type="ARBA" id="ARBA00022679"/>
    </source>
</evidence>
<feature type="region of interest" description="Disordered" evidence="9">
    <location>
        <begin position="362"/>
        <end position="384"/>
    </location>
</feature>
<evidence type="ECO:0000256" key="9">
    <source>
        <dbReference type="SAM" id="MobiDB-lite"/>
    </source>
</evidence>
<dbReference type="EC" id="2.7.11.1" evidence="11"/>
<dbReference type="GO" id="GO:0000922">
    <property type="term" value="C:spindle pole"/>
    <property type="evidence" value="ECO:0007669"/>
    <property type="project" value="UniProtKB-SubCell"/>
</dbReference>
<name>A0A447V1N2_9ENTR</name>
<keyword evidence="8" id="KW-0963">Cytoplasm</keyword>
<dbReference type="Proteomes" id="UP000274122">
    <property type="component" value="Chromosome"/>
</dbReference>
<evidence type="ECO:0000256" key="2">
    <source>
        <dbReference type="ARBA" id="ARBA00004647"/>
    </source>
</evidence>
<feature type="compositionally biased region" description="Low complexity" evidence="9">
    <location>
        <begin position="368"/>
        <end position="384"/>
    </location>
</feature>
<keyword evidence="5" id="KW-0547">Nucleotide-binding</keyword>
<protein>
    <submittedName>
        <fullName evidence="11">Serine/threonine-protein kinase pknB</fullName>
        <ecNumber evidence="11">2.7.11.1</ecNumber>
    </submittedName>
</protein>
<evidence type="ECO:0000313" key="12">
    <source>
        <dbReference type="Proteomes" id="UP000274122"/>
    </source>
</evidence>
<evidence type="ECO:0000313" key="11">
    <source>
        <dbReference type="EMBL" id="VEB97202.1"/>
    </source>
</evidence>
<proteinExistence type="inferred from homology"/>
<keyword evidence="7" id="KW-0067">ATP-binding</keyword>
<evidence type="ECO:0000256" key="8">
    <source>
        <dbReference type="ARBA" id="ARBA00023212"/>
    </source>
</evidence>
<dbReference type="GO" id="GO:0004674">
    <property type="term" value="F:protein serine/threonine kinase activity"/>
    <property type="evidence" value="ECO:0007669"/>
    <property type="project" value="UniProtKB-EC"/>
</dbReference>
<evidence type="ECO:0000256" key="1">
    <source>
        <dbReference type="ARBA" id="ARBA00004300"/>
    </source>
</evidence>
<dbReference type="GO" id="GO:0005524">
    <property type="term" value="F:ATP binding"/>
    <property type="evidence" value="ECO:0007669"/>
    <property type="project" value="UniProtKB-KW"/>
</dbReference>
<dbReference type="SMART" id="SM00220">
    <property type="entry name" value="S_TKc"/>
    <property type="match status" value="1"/>
</dbReference>
<evidence type="ECO:0000259" key="10">
    <source>
        <dbReference type="PROSITE" id="PS50011"/>
    </source>
</evidence>
<evidence type="ECO:0000256" key="6">
    <source>
        <dbReference type="ARBA" id="ARBA00022777"/>
    </source>
</evidence>
<dbReference type="Gene3D" id="1.10.510.10">
    <property type="entry name" value="Transferase(Phosphotransferase) domain 1"/>
    <property type="match status" value="1"/>
</dbReference>
<evidence type="ECO:0000256" key="5">
    <source>
        <dbReference type="ARBA" id="ARBA00022741"/>
    </source>
</evidence>
<dbReference type="EMBL" id="LR134201">
    <property type="protein sequence ID" value="VEB97202.1"/>
    <property type="molecule type" value="Genomic_DNA"/>
</dbReference>
<sequence>MIDNDFIPRIPNALPPGYRFDEFEIQEAIDASMTSILYRAWDHQLERVVAIREYMPKAYVMRDEVMELVLHSERDHLVYTTGLNGFMQEARQLAHFNHPNLPQVLRIWSDNNTAYVVTLFYSGITLDELQKQQPSLIDEAWIRRMLPMLCGALATLHAAEHLHRNLSLKSILIQDNGLPILLNTGAPRGGQASLDDGNTLLHPGFAPLEQYTSDLASQLGPWTDIYAVGAVLYTLITGNAPPASVARSIQDSCIKLAESQPEGYSLNLLQAVDKALSLKPEDRPQSVDDFAALLEIPVGDVRELVSSKKTGTALVPVEEPEERTALPLWKRYQPALQISVGAVAGLIVGALLFGRSSSSVSAPPPAAEPVTASQNTPPSAEAAAPLASEGALARVYVRMNEGEQLTVNGKAQKVTPAANGFASLQLSAGKYLLTLSGSGGQSRKQTIVVTNPGTWLINPQG</sequence>
<feature type="domain" description="Protein kinase" evidence="10">
    <location>
        <begin position="23"/>
        <end position="305"/>
    </location>
</feature>
<dbReference type="Pfam" id="PF07714">
    <property type="entry name" value="PK_Tyr_Ser-Thr"/>
    <property type="match status" value="1"/>
</dbReference>
<accession>A0A447V1N2</accession>
<comment type="similarity">
    <text evidence="3">Belongs to the protein kinase superfamily. NEK Ser/Thr protein kinase family. NIMA subfamily.</text>
</comment>
<organism evidence="11 12">
    <name type="scientific">Cedecea lapagei</name>
    <dbReference type="NCBI Taxonomy" id="158823"/>
    <lineage>
        <taxon>Bacteria</taxon>
        <taxon>Pseudomonadati</taxon>
        <taxon>Pseudomonadota</taxon>
        <taxon>Gammaproteobacteria</taxon>
        <taxon>Enterobacterales</taxon>
        <taxon>Enterobacteriaceae</taxon>
        <taxon>Cedecea</taxon>
    </lineage>
</organism>